<organism evidence="1 2">
    <name type="scientific">Rhodobacter capsulatus (strain ATCC BAA-309 / NBRC 16581 / SB1003)</name>
    <dbReference type="NCBI Taxonomy" id="272942"/>
    <lineage>
        <taxon>Bacteria</taxon>
        <taxon>Pseudomonadati</taxon>
        <taxon>Pseudomonadota</taxon>
        <taxon>Alphaproteobacteria</taxon>
        <taxon>Rhodobacterales</taxon>
        <taxon>Rhodobacter group</taxon>
        <taxon>Rhodobacter</taxon>
    </lineage>
</organism>
<gene>
    <name evidence="1" type="ordered locus">RCAP_rcc00973</name>
</gene>
<evidence type="ECO:0000313" key="2">
    <source>
        <dbReference type="Proteomes" id="UP000002361"/>
    </source>
</evidence>
<dbReference type="OrthoDB" id="8371462at2"/>
<dbReference type="Pfam" id="PF23840">
    <property type="entry name" value="Phage_tail_terminator"/>
    <property type="match status" value="1"/>
</dbReference>
<dbReference type="STRING" id="272942.RCAP_rcc00973"/>
<dbReference type="RefSeq" id="WP_013066715.1">
    <property type="nucleotide sequence ID" value="NC_014034.1"/>
</dbReference>
<name>D5AQT0_RHOCB</name>
<reference evidence="1 2" key="2">
    <citation type="journal article" date="2010" name="J. Bacteriol.">
        <title>Complete genome sequence of the photosynthetic purple nonsulfur bacterium Rhodobacter capsulatus SB 1003.</title>
        <authorList>
            <person name="Strnad H."/>
            <person name="Lapidus A."/>
            <person name="Paces J."/>
            <person name="Ulbrich P."/>
            <person name="Vlcek C."/>
            <person name="Paces V."/>
            <person name="Haselkorn R."/>
        </authorList>
    </citation>
    <scope>NUCLEOTIDE SEQUENCE [LARGE SCALE GENOMIC DNA]</scope>
    <source>
        <strain evidence="2">ATCC BAA-309 / NBRC 16581 / SB1003</strain>
    </source>
</reference>
<proteinExistence type="predicted"/>
<dbReference type="InterPro" id="IPR056912">
    <property type="entry name" value="Phage_JBD30_tail_term-like"/>
</dbReference>
<evidence type="ECO:0008006" key="3">
    <source>
        <dbReference type="Google" id="ProtNLM"/>
    </source>
</evidence>
<dbReference type="GeneID" id="31489907"/>
<protein>
    <recommendedName>
        <fullName evidence="3">DUF1834 family protein</fullName>
    </recommendedName>
</protein>
<dbReference type="Proteomes" id="UP000002361">
    <property type="component" value="Chromosome"/>
</dbReference>
<accession>D5AQT0</accession>
<evidence type="ECO:0000313" key="1">
    <source>
        <dbReference type="EMBL" id="ADE84736.1"/>
    </source>
</evidence>
<sequence>MLADLLSHLTSHLSDPRWAGVDVAENIDALADRAGQVKSGTAIIMPWTETGRPQTLMGGGFRQWVEVQFVVGIVVRLYDGVMGGERAMAFDAYRSDIEAALAGVVIPGFVEPCELVGGETSPISTGVSIYAQTWATARFLTGA</sequence>
<dbReference type="KEGG" id="rcp:RCAP_rcc00973"/>
<dbReference type="HOGENOM" id="CLU_1804675_0_0_5"/>
<reference key="1">
    <citation type="submission" date="2008-12" db="EMBL/GenBank/DDBJ databases">
        <title>Complete genome sequence of Rhodobacter capsulatus SB1003.</title>
        <authorList>
            <person name="Strnad H."/>
            <person name="Lapidus A."/>
            <person name="Vlcek C."/>
            <person name="Ulbrich P."/>
            <person name="Paces J."/>
            <person name="Maltsev N."/>
            <person name="Kumar V."/>
            <person name="Kogan Y."/>
            <person name="Milgram A."/>
            <person name="Rebrekov D."/>
            <person name="Mazur M."/>
            <person name="Cox R."/>
            <person name="Kyrpides N."/>
            <person name="Kolar M."/>
            <person name="Sachova J."/>
            <person name="Ridl J."/>
            <person name="Ivanova N."/>
            <person name="Kapatral V."/>
            <person name="Los T."/>
            <person name="Lykidis A."/>
            <person name="Mikhailova N."/>
            <person name="Reznik G."/>
            <person name="Vasieva O."/>
            <person name="Fonstein M."/>
            <person name="Paces V."/>
            <person name="Haselkorn R."/>
        </authorList>
    </citation>
    <scope>NUCLEOTIDE SEQUENCE</scope>
    <source>
        <strain>SB1003</strain>
    </source>
</reference>
<keyword evidence="2" id="KW-1185">Reference proteome</keyword>
<dbReference type="AlphaFoldDB" id="D5AQT0"/>
<dbReference type="EMBL" id="CP001312">
    <property type="protein sequence ID" value="ADE84736.1"/>
    <property type="molecule type" value="Genomic_DNA"/>
</dbReference>